<keyword evidence="3 7" id="KW-0812">Transmembrane</keyword>
<dbReference type="AlphaFoldDB" id="A0A1X7VBL7"/>
<dbReference type="InParanoid" id="A0A1X7VBL7"/>
<protein>
    <recommendedName>
        <fullName evidence="7">Dolichol-phosphate mannosyltransferase subunit 3</fullName>
    </recommendedName>
</protein>
<comment type="subcellular location">
    <subcellularLocation>
        <location evidence="1 7">Endoplasmic reticulum membrane</location>
        <topology evidence="1 7">Multi-pass membrane protein</topology>
    </subcellularLocation>
</comment>
<evidence type="ECO:0000313" key="9">
    <source>
        <dbReference type="Proteomes" id="UP000007879"/>
    </source>
</evidence>
<name>A0A1X7VBL7_AMPQE</name>
<feature type="transmembrane region" description="Helical" evidence="7">
    <location>
        <begin position="37"/>
        <end position="58"/>
    </location>
</feature>
<gene>
    <name evidence="8" type="primary">100641118</name>
</gene>
<dbReference type="UniPathway" id="UPA00378"/>
<accession>A0A1X7VBL7</accession>
<keyword evidence="4 7" id="KW-0256">Endoplasmic reticulum</keyword>
<evidence type="ECO:0000256" key="3">
    <source>
        <dbReference type="ARBA" id="ARBA00022692"/>
    </source>
</evidence>
<reference evidence="9" key="1">
    <citation type="journal article" date="2010" name="Nature">
        <title>The Amphimedon queenslandica genome and the evolution of animal complexity.</title>
        <authorList>
            <person name="Srivastava M."/>
            <person name="Simakov O."/>
            <person name="Chapman J."/>
            <person name="Fahey B."/>
            <person name="Gauthier M.E."/>
            <person name="Mitros T."/>
            <person name="Richards G.S."/>
            <person name="Conaco C."/>
            <person name="Dacre M."/>
            <person name="Hellsten U."/>
            <person name="Larroux C."/>
            <person name="Putnam N.H."/>
            <person name="Stanke M."/>
            <person name="Adamska M."/>
            <person name="Darling A."/>
            <person name="Degnan S.M."/>
            <person name="Oakley T.H."/>
            <person name="Plachetzki D.C."/>
            <person name="Zhai Y."/>
            <person name="Adamski M."/>
            <person name="Calcino A."/>
            <person name="Cummins S.F."/>
            <person name="Goodstein D.M."/>
            <person name="Harris C."/>
            <person name="Jackson D.J."/>
            <person name="Leys S.P."/>
            <person name="Shu S."/>
            <person name="Woodcroft B.J."/>
            <person name="Vervoort M."/>
            <person name="Kosik K.S."/>
            <person name="Manning G."/>
            <person name="Degnan B.M."/>
            <person name="Rokhsar D.S."/>
        </authorList>
    </citation>
    <scope>NUCLEOTIDE SEQUENCE [LARGE SCALE GENOMIC DNA]</scope>
</reference>
<dbReference type="KEGG" id="aqu:100641118"/>
<keyword evidence="9" id="KW-1185">Reference proteome</keyword>
<dbReference type="OMA" id="YCVATFH"/>
<evidence type="ECO:0000256" key="2">
    <source>
        <dbReference type="ARBA" id="ARBA00010430"/>
    </source>
</evidence>
<dbReference type="Proteomes" id="UP000007879">
    <property type="component" value="Unassembled WGS sequence"/>
</dbReference>
<dbReference type="GO" id="GO:0005789">
    <property type="term" value="C:endoplasmic reticulum membrane"/>
    <property type="evidence" value="ECO:0007669"/>
    <property type="project" value="UniProtKB-SubCell"/>
</dbReference>
<comment type="similarity">
    <text evidence="2 7">Belongs to the DPM3 family.</text>
</comment>
<dbReference type="EnsemblMetazoa" id="XM_011404283.2">
    <property type="protein sequence ID" value="XP_011402585.1"/>
    <property type="gene ID" value="LOC100641118"/>
</dbReference>
<dbReference type="GO" id="GO:0033185">
    <property type="term" value="C:dolichol-phosphate-mannose synthase complex"/>
    <property type="evidence" value="ECO:0007669"/>
    <property type="project" value="TreeGrafter"/>
</dbReference>
<organism evidence="8">
    <name type="scientific">Amphimedon queenslandica</name>
    <name type="common">Sponge</name>
    <dbReference type="NCBI Taxonomy" id="400682"/>
    <lineage>
        <taxon>Eukaryota</taxon>
        <taxon>Metazoa</taxon>
        <taxon>Porifera</taxon>
        <taxon>Demospongiae</taxon>
        <taxon>Heteroscleromorpha</taxon>
        <taxon>Haplosclerida</taxon>
        <taxon>Niphatidae</taxon>
        <taxon>Amphimedon</taxon>
    </lineage>
</organism>
<comment type="function">
    <text evidence="7">Stabilizer subunit of the dolichol-phosphate mannose (DPM) synthase complex; tethers catalytic subunit to the ER.</text>
</comment>
<dbReference type="Pfam" id="PF08285">
    <property type="entry name" value="DPM3"/>
    <property type="match status" value="1"/>
</dbReference>
<evidence type="ECO:0000256" key="4">
    <source>
        <dbReference type="ARBA" id="ARBA00022824"/>
    </source>
</evidence>
<reference evidence="8" key="2">
    <citation type="submission" date="2017-05" db="UniProtKB">
        <authorList>
            <consortium name="EnsemblMetazoa"/>
        </authorList>
    </citation>
    <scope>IDENTIFICATION</scope>
</reference>
<proteinExistence type="inferred from homology"/>
<keyword evidence="6 7" id="KW-0472">Membrane</keyword>
<evidence type="ECO:0000256" key="6">
    <source>
        <dbReference type="ARBA" id="ARBA00023136"/>
    </source>
</evidence>
<evidence type="ECO:0000256" key="7">
    <source>
        <dbReference type="RuleBase" id="RU365085"/>
    </source>
</evidence>
<dbReference type="OrthoDB" id="2014333at2759"/>
<dbReference type="PANTHER" id="PTHR16433:SF0">
    <property type="entry name" value="DOLICHOL-PHOSPHATE MANNOSYLTRANSFERASE SUBUNIT 3"/>
    <property type="match status" value="1"/>
</dbReference>
<comment type="pathway">
    <text evidence="7">Protein modification; protein glycosylation.</text>
</comment>
<sequence>MVVCTKLVQWLAIAAFFMELWYGLVVGWFPINISPQLYQVLLPMPLYAIMLLGCYSLIAVGYQLMTFSDCPEAADEIKQEIQMAKRDLASKGFKF</sequence>
<dbReference type="PANTHER" id="PTHR16433">
    <property type="entry name" value="DOLICHOL-PHOSPHATE MANNOSYLTRANSFERASE SUBUNIT 3"/>
    <property type="match status" value="1"/>
</dbReference>
<evidence type="ECO:0000256" key="1">
    <source>
        <dbReference type="ARBA" id="ARBA00004477"/>
    </source>
</evidence>
<dbReference type="GO" id="GO:0006506">
    <property type="term" value="P:GPI anchor biosynthetic process"/>
    <property type="evidence" value="ECO:0007669"/>
    <property type="project" value="TreeGrafter"/>
</dbReference>
<feature type="transmembrane region" description="Helical" evidence="7">
    <location>
        <begin position="7"/>
        <end position="31"/>
    </location>
</feature>
<keyword evidence="5 7" id="KW-1133">Transmembrane helix</keyword>
<evidence type="ECO:0000313" key="8">
    <source>
        <dbReference type="EnsemblMetazoa" id="Aqu2.1.37421_001"/>
    </source>
</evidence>
<dbReference type="STRING" id="400682.A0A1X7VBL7"/>
<evidence type="ECO:0000256" key="5">
    <source>
        <dbReference type="ARBA" id="ARBA00022989"/>
    </source>
</evidence>
<comment type="subunit">
    <text evidence="7">Component of the dolichol-phosphate mannose (DPM) synthase complex.</text>
</comment>
<dbReference type="EnsemblMetazoa" id="Aqu2.1.37421_001">
    <property type="protein sequence ID" value="Aqu2.1.37421_001"/>
    <property type="gene ID" value="Aqu2.1.37421"/>
</dbReference>
<dbReference type="eggNOG" id="KOG4841">
    <property type="taxonomic scope" value="Eukaryota"/>
</dbReference>
<dbReference type="InterPro" id="IPR013174">
    <property type="entry name" value="DPM3"/>
</dbReference>